<sequence length="67" mass="7939">MSLIDINEHGTSIDKDKVCLLLYQTPDFVLEVSMYKVRKKLFEKYSKSDGVDVAYWKAFPFRVYQQI</sequence>
<evidence type="ECO:0000313" key="1">
    <source>
        <dbReference type="EMBL" id="OHU87071.1"/>
    </source>
</evidence>
<name>A0A1S1MP18_9GAMM</name>
<comment type="caution">
    <text evidence="1">The sequence shown here is derived from an EMBL/GenBank/DDBJ whole genome shotgun (WGS) entry which is preliminary data.</text>
</comment>
<dbReference type="AlphaFoldDB" id="A0A1S1MP18"/>
<dbReference type="EMBL" id="MKJU01000035">
    <property type="protein sequence ID" value="OHU87071.1"/>
    <property type="molecule type" value="Genomic_DNA"/>
</dbReference>
<gene>
    <name evidence="1" type="ORF">BET10_00180</name>
</gene>
<accession>A0A1S1MP18</accession>
<organism evidence="1 2">
    <name type="scientific">Pseudoalteromonas amylolytica</name>
    <dbReference type="NCBI Taxonomy" id="1859457"/>
    <lineage>
        <taxon>Bacteria</taxon>
        <taxon>Pseudomonadati</taxon>
        <taxon>Pseudomonadota</taxon>
        <taxon>Gammaproteobacteria</taxon>
        <taxon>Alteromonadales</taxon>
        <taxon>Pseudoalteromonadaceae</taxon>
        <taxon>Pseudoalteromonas</taxon>
    </lineage>
</organism>
<evidence type="ECO:0000313" key="2">
    <source>
        <dbReference type="Proteomes" id="UP000179786"/>
    </source>
</evidence>
<reference evidence="1 2" key="1">
    <citation type="submission" date="2016-09" db="EMBL/GenBank/DDBJ databases">
        <title>Pseudoalteromonas amylolytica sp. nov., isolated from the surface seawater.</title>
        <authorList>
            <person name="Wu Y.-H."/>
            <person name="Cheng H."/>
            <person name="Jin X.-B."/>
            <person name="Wang C.-S."/>
            <person name="Xu X.-W."/>
        </authorList>
    </citation>
    <scope>NUCLEOTIDE SEQUENCE [LARGE SCALE GENOMIC DNA]</scope>
    <source>
        <strain evidence="1 2">JW1</strain>
    </source>
</reference>
<dbReference type="Proteomes" id="UP000179786">
    <property type="component" value="Unassembled WGS sequence"/>
</dbReference>
<protein>
    <submittedName>
        <fullName evidence="1">Uncharacterized protein</fullName>
    </submittedName>
</protein>
<proteinExistence type="predicted"/>
<keyword evidence="2" id="KW-1185">Reference proteome</keyword>